<sequence>MGKIEISTAEDFENCRREFRKLSRRLGKDFSPEDCEDMLFEAVDYGFAFLLYCKELQSKHASKRLRDEVVTISDSGGAALTPKIPAVAVSKKRARRNDTDSEDEDDSKPSKKVRMNTTKKRTRNMMEDSSDDGQTGSSSKKARLGGQKVEAAKVFKELDALLKTTVKGSK</sequence>
<evidence type="ECO:0000313" key="3">
    <source>
        <dbReference type="Proteomes" id="UP000054342"/>
    </source>
</evidence>
<dbReference type="GeneID" id="25327411"/>
<feature type="region of interest" description="Disordered" evidence="1">
    <location>
        <begin position="76"/>
        <end position="149"/>
    </location>
</feature>
<dbReference type="OrthoDB" id="4152429at2759"/>
<keyword evidence="3" id="KW-1185">Reference proteome</keyword>
<protein>
    <submittedName>
        <fullName evidence="2">Uncharacterized protein</fullName>
    </submittedName>
</protein>
<gene>
    <name evidence="2" type="ORF">PV05_05503</name>
</gene>
<dbReference type="Proteomes" id="UP000054342">
    <property type="component" value="Unassembled WGS sequence"/>
</dbReference>
<dbReference type="AlphaFoldDB" id="A0A0D2EQ84"/>
<evidence type="ECO:0000313" key="2">
    <source>
        <dbReference type="EMBL" id="KIW56885.1"/>
    </source>
</evidence>
<name>A0A0D2EQ84_9EURO</name>
<organism evidence="2 3">
    <name type="scientific">Exophiala xenobiotica</name>
    <dbReference type="NCBI Taxonomy" id="348802"/>
    <lineage>
        <taxon>Eukaryota</taxon>
        <taxon>Fungi</taxon>
        <taxon>Dikarya</taxon>
        <taxon>Ascomycota</taxon>
        <taxon>Pezizomycotina</taxon>
        <taxon>Eurotiomycetes</taxon>
        <taxon>Chaetothyriomycetidae</taxon>
        <taxon>Chaetothyriales</taxon>
        <taxon>Herpotrichiellaceae</taxon>
        <taxon>Exophiala</taxon>
    </lineage>
</organism>
<feature type="compositionally biased region" description="Basic residues" evidence="1">
    <location>
        <begin position="110"/>
        <end position="123"/>
    </location>
</feature>
<proteinExistence type="predicted"/>
<dbReference type="RefSeq" id="XP_013317469.1">
    <property type="nucleotide sequence ID" value="XM_013462015.1"/>
</dbReference>
<dbReference type="EMBL" id="KN847319">
    <property type="protein sequence ID" value="KIW56885.1"/>
    <property type="molecule type" value="Genomic_DNA"/>
</dbReference>
<dbReference type="HOGENOM" id="CLU_131056_0_0_1"/>
<evidence type="ECO:0000256" key="1">
    <source>
        <dbReference type="SAM" id="MobiDB-lite"/>
    </source>
</evidence>
<reference evidence="2 3" key="1">
    <citation type="submission" date="2015-01" db="EMBL/GenBank/DDBJ databases">
        <title>The Genome Sequence of Exophiala xenobiotica CBS118157.</title>
        <authorList>
            <consortium name="The Broad Institute Genomics Platform"/>
            <person name="Cuomo C."/>
            <person name="de Hoog S."/>
            <person name="Gorbushina A."/>
            <person name="Stielow B."/>
            <person name="Teixiera M."/>
            <person name="Abouelleil A."/>
            <person name="Chapman S.B."/>
            <person name="Priest M."/>
            <person name="Young S.K."/>
            <person name="Wortman J."/>
            <person name="Nusbaum C."/>
            <person name="Birren B."/>
        </authorList>
    </citation>
    <scope>NUCLEOTIDE SEQUENCE [LARGE SCALE GENOMIC DNA]</scope>
    <source>
        <strain evidence="2 3">CBS 118157</strain>
    </source>
</reference>
<accession>A0A0D2EQ84</accession>